<gene>
    <name evidence="1" type="ORF">GCM10007157_35430</name>
</gene>
<sequence length="97" mass="11045">MDVTQRIVASASKSFREGNYQEALNLYQKAATLYDSAFFSANIALCEQRIKGEPEHKQVLAGSPAESRQLAETQSLLEHYYRRCQELEYQLLETATP</sequence>
<evidence type="ECO:0008006" key="3">
    <source>
        <dbReference type="Google" id="ProtNLM"/>
    </source>
</evidence>
<name>A0A8H9IBV9_9GAMM</name>
<reference evidence="2" key="1">
    <citation type="journal article" date="2019" name="Int. J. Syst. Evol. Microbiol.">
        <title>The Global Catalogue of Microorganisms (GCM) 10K type strain sequencing project: providing services to taxonomists for standard genome sequencing and annotation.</title>
        <authorList>
            <consortium name="The Broad Institute Genomics Platform"/>
            <consortium name="The Broad Institute Genome Sequencing Center for Infectious Disease"/>
            <person name="Wu L."/>
            <person name="Ma J."/>
        </authorList>
    </citation>
    <scope>NUCLEOTIDE SEQUENCE [LARGE SCALE GENOMIC DNA]</scope>
    <source>
        <strain evidence="2">KCTC 22154</strain>
    </source>
</reference>
<evidence type="ECO:0000313" key="2">
    <source>
        <dbReference type="Proteomes" id="UP000623776"/>
    </source>
</evidence>
<evidence type="ECO:0000313" key="1">
    <source>
        <dbReference type="EMBL" id="GGW41999.1"/>
    </source>
</evidence>
<comment type="caution">
    <text evidence="1">The sequence shown here is derived from an EMBL/GenBank/DDBJ whole genome shotgun (WGS) entry which is preliminary data.</text>
</comment>
<proteinExistence type="predicted"/>
<dbReference type="EMBL" id="BMXN01000042">
    <property type="protein sequence ID" value="GGW41999.1"/>
    <property type="molecule type" value="Genomic_DNA"/>
</dbReference>
<protein>
    <recommendedName>
        <fullName evidence="3">Tetratricopeptide repeat protein</fullName>
    </recommendedName>
</protein>
<keyword evidence="2" id="KW-1185">Reference proteome</keyword>
<accession>A0A8H9IBV9</accession>
<dbReference type="RefSeq" id="WP_096923256.1">
    <property type="nucleotide sequence ID" value="NZ_BMXN01000042.1"/>
</dbReference>
<dbReference type="AlphaFoldDB" id="A0A8H9IBV9"/>
<organism evidence="1 2">
    <name type="scientific">Vreelandella hamiltonii</name>
    <dbReference type="NCBI Taxonomy" id="502829"/>
    <lineage>
        <taxon>Bacteria</taxon>
        <taxon>Pseudomonadati</taxon>
        <taxon>Pseudomonadota</taxon>
        <taxon>Gammaproteobacteria</taxon>
        <taxon>Oceanospirillales</taxon>
        <taxon>Halomonadaceae</taxon>
        <taxon>Vreelandella</taxon>
    </lineage>
</organism>
<dbReference type="Proteomes" id="UP000623776">
    <property type="component" value="Unassembled WGS sequence"/>
</dbReference>